<organism evidence="2">
    <name type="scientific">Campylobacter fetus</name>
    <dbReference type="NCBI Taxonomy" id="196"/>
    <lineage>
        <taxon>Bacteria</taxon>
        <taxon>Pseudomonadati</taxon>
        <taxon>Campylobacterota</taxon>
        <taxon>Epsilonproteobacteria</taxon>
        <taxon>Campylobacterales</taxon>
        <taxon>Campylobacteraceae</taxon>
        <taxon>Campylobacter</taxon>
    </lineage>
</organism>
<comment type="caution">
    <text evidence="2">The sequence shown here is derived from an EMBL/GenBank/DDBJ whole genome shotgun (WGS) entry which is preliminary data.</text>
</comment>
<evidence type="ECO:0000313" key="3">
    <source>
        <dbReference type="Proteomes" id="UP000535509"/>
    </source>
</evidence>
<evidence type="ECO:0000313" key="2">
    <source>
        <dbReference type="EMBL" id="EAK0452088.1"/>
    </source>
</evidence>
<dbReference type="EMBL" id="AACCXK010000001">
    <property type="protein sequence ID" value="EAK0452088.1"/>
    <property type="molecule type" value="Genomic_DNA"/>
</dbReference>
<name>A0A5L8QQI2_CAMFE</name>
<keyword evidence="3" id="KW-1185">Reference proteome</keyword>
<dbReference type="EMBL" id="AABTCC010000017">
    <property type="protein sequence ID" value="EAI8859417.1"/>
    <property type="molecule type" value="Genomic_DNA"/>
</dbReference>
<proteinExistence type="predicted"/>
<dbReference type="Proteomes" id="UP000535509">
    <property type="component" value="Unassembled WGS sequence"/>
</dbReference>
<protein>
    <submittedName>
        <fullName evidence="2">Uncharacterized protein</fullName>
    </submittedName>
</protein>
<dbReference type="RefSeq" id="WP_002849277.1">
    <property type="nucleotide sequence ID" value="NZ_AACCWO020000013.1"/>
</dbReference>
<dbReference type="AlphaFoldDB" id="A0A5L8QQI2"/>
<dbReference type="OMA" id="AHIPYEN"/>
<dbReference type="GeneID" id="61064656"/>
<sequence>MTNAKLEKVIALEGTKKGSILVAHIDEPYGKDSKPIISIGVSLKGDNEPDWKVHIPYENLDELIDVLNEIKKAKD</sequence>
<reference evidence="2" key="1">
    <citation type="submission" date="2018-05" db="EMBL/GenBank/DDBJ databases">
        <authorList>
            <consortium name="PulseNet: The National Subtyping Network for Foodborne Disease Surveillance"/>
            <person name="Tarr C.L."/>
            <person name="Trees E."/>
            <person name="Katz L.S."/>
            <person name="Carleton-Romer H.A."/>
            <person name="Stroika S."/>
            <person name="Kucerova Z."/>
            <person name="Roache K.F."/>
            <person name="Sabol A.L."/>
            <person name="Besser J."/>
            <person name="Gerner-Smidt P."/>
        </authorList>
    </citation>
    <scope>NUCLEOTIDE SEQUENCE</scope>
    <source>
        <strain evidence="2">2014D-0197</strain>
        <strain evidence="1 3">PNUSAC001503</strain>
    </source>
</reference>
<accession>A0A5L8QQI2</accession>
<evidence type="ECO:0000313" key="1">
    <source>
        <dbReference type="EMBL" id="EAI8859417.1"/>
    </source>
</evidence>
<gene>
    <name evidence="2" type="ORF">AAH17_00220</name>
    <name evidence="1" type="ORF">CX802_06200</name>
</gene>